<feature type="region of interest" description="Disordered" evidence="1">
    <location>
        <begin position="1"/>
        <end position="21"/>
    </location>
</feature>
<gene>
    <name evidence="2" type="ORF">I6H02_08295</name>
    <name evidence="3" type="ORF">NCTC11181_03504</name>
</gene>
<evidence type="ECO:0000313" key="2">
    <source>
        <dbReference type="EMBL" id="QPR06366.1"/>
    </source>
</evidence>
<dbReference type="EMBL" id="CP065611">
    <property type="protein sequence ID" value="QPR06366.1"/>
    <property type="molecule type" value="Genomic_DNA"/>
</dbReference>
<reference evidence="2 5" key="2">
    <citation type="submission" date="2020-12" db="EMBL/GenBank/DDBJ databases">
        <title>FDA dAtabase for Regulatory Grade micrObial Sequences (FDA-ARGOS): Supporting development and validation of Infectious Disease Dx tests.</title>
        <authorList>
            <person name="Sproer C."/>
            <person name="Gronow S."/>
            <person name="Severitt S."/>
            <person name="Schroder I."/>
            <person name="Tallon L."/>
            <person name="Sadzewicz L."/>
            <person name="Zhao X."/>
            <person name="Boylan J."/>
            <person name="Ott S."/>
            <person name="Bowen H."/>
            <person name="Vavikolanu K."/>
            <person name="Mehta A."/>
            <person name="Aluvathingal J."/>
            <person name="Nadendla S."/>
            <person name="Lowell S."/>
            <person name="Myers T."/>
            <person name="Yan Y."/>
            <person name="Sichtig H."/>
        </authorList>
    </citation>
    <scope>NUCLEOTIDE SEQUENCE [LARGE SCALE GENOMIC DNA]</scope>
    <source>
        <strain evidence="2 5">FDAARGOS_945</strain>
    </source>
</reference>
<evidence type="ECO:0000313" key="3">
    <source>
        <dbReference type="EMBL" id="STD44493.1"/>
    </source>
</evidence>
<evidence type="ECO:0000256" key="1">
    <source>
        <dbReference type="SAM" id="MobiDB-lite"/>
    </source>
</evidence>
<dbReference type="Proteomes" id="UP000594864">
    <property type="component" value="Chromosome"/>
</dbReference>
<dbReference type="Proteomes" id="UP000254219">
    <property type="component" value="Unassembled WGS sequence"/>
</dbReference>
<dbReference type="AlphaFoldDB" id="A0A376G0Q1"/>
<name>A0A376G0Q1_ECOLX</name>
<sequence>MQKIQVSKMIENETAEPGEASTAIRSVEAETTRRFWVVEPIIDRDQTPAGEVFWFRRVIAWAVVLEQLEGFSPVSAVRPLALDSDLGQLEVSHGNVVELEDIPKGATHTSPEKIASRKLPDGLEMSLDLAVNEFFFPVG</sequence>
<dbReference type="RefSeq" id="WP_001169608.1">
    <property type="nucleotide sequence ID" value="NZ_CP024826.1"/>
</dbReference>
<evidence type="ECO:0000313" key="4">
    <source>
        <dbReference type="Proteomes" id="UP000254219"/>
    </source>
</evidence>
<proteinExistence type="predicted"/>
<reference evidence="3 4" key="1">
    <citation type="submission" date="2018-06" db="EMBL/GenBank/DDBJ databases">
        <authorList>
            <consortium name="Pathogen Informatics"/>
            <person name="Doyle S."/>
        </authorList>
    </citation>
    <scope>NUCLEOTIDE SEQUENCE [LARGE SCALE GENOMIC DNA]</scope>
    <source>
        <strain evidence="3 4">NCTC11181</strain>
    </source>
</reference>
<organism evidence="3 4">
    <name type="scientific">Escherichia coli</name>
    <dbReference type="NCBI Taxonomy" id="562"/>
    <lineage>
        <taxon>Bacteria</taxon>
        <taxon>Pseudomonadati</taxon>
        <taxon>Pseudomonadota</taxon>
        <taxon>Gammaproteobacteria</taxon>
        <taxon>Enterobacterales</taxon>
        <taxon>Enterobacteriaceae</taxon>
        <taxon>Escherichia</taxon>
    </lineage>
</organism>
<dbReference type="EMBL" id="UFYN01000002">
    <property type="protein sequence ID" value="STD44493.1"/>
    <property type="molecule type" value="Genomic_DNA"/>
</dbReference>
<accession>A0A376G0Q1</accession>
<evidence type="ECO:0000313" key="5">
    <source>
        <dbReference type="Proteomes" id="UP000594864"/>
    </source>
</evidence>
<protein>
    <submittedName>
        <fullName evidence="3">Uncharacterized protein</fullName>
    </submittedName>
</protein>